<dbReference type="InterPro" id="IPR029062">
    <property type="entry name" value="Class_I_gatase-like"/>
</dbReference>
<evidence type="ECO:0000313" key="3">
    <source>
        <dbReference type="EMBL" id="TSJ40059.1"/>
    </source>
</evidence>
<protein>
    <submittedName>
        <fullName evidence="3">Aminodeoxychorismate/anthranilate synthase component II</fullName>
    </submittedName>
</protein>
<dbReference type="GO" id="GO:0000162">
    <property type="term" value="P:L-tryptophan biosynthetic process"/>
    <property type="evidence" value="ECO:0007669"/>
    <property type="project" value="TreeGrafter"/>
</dbReference>
<organism evidence="3 4">
    <name type="scientific">Fluviicola chungangensis</name>
    <dbReference type="NCBI Taxonomy" id="2597671"/>
    <lineage>
        <taxon>Bacteria</taxon>
        <taxon>Pseudomonadati</taxon>
        <taxon>Bacteroidota</taxon>
        <taxon>Flavobacteriia</taxon>
        <taxon>Flavobacteriales</taxon>
        <taxon>Crocinitomicaceae</taxon>
        <taxon>Fluviicola</taxon>
    </lineage>
</organism>
<dbReference type="PRINTS" id="PR00096">
    <property type="entry name" value="GATASE"/>
</dbReference>
<comment type="caution">
    <text evidence="3">The sequence shown here is derived from an EMBL/GenBank/DDBJ whole genome shotgun (WGS) entry which is preliminary data.</text>
</comment>
<keyword evidence="1" id="KW-0315">Glutamine amidotransferase</keyword>
<dbReference type="GO" id="GO:0046820">
    <property type="term" value="F:4-amino-4-deoxychorismate synthase activity"/>
    <property type="evidence" value="ECO:0007669"/>
    <property type="project" value="TreeGrafter"/>
</dbReference>
<dbReference type="Proteomes" id="UP000316008">
    <property type="component" value="Unassembled WGS sequence"/>
</dbReference>
<dbReference type="RefSeq" id="WP_144334187.1">
    <property type="nucleotide sequence ID" value="NZ_VLPL01000009.1"/>
</dbReference>
<dbReference type="InterPro" id="IPR006221">
    <property type="entry name" value="TrpG/PapA_dom"/>
</dbReference>
<dbReference type="PRINTS" id="PR00097">
    <property type="entry name" value="ANTSNTHASEII"/>
</dbReference>
<dbReference type="NCBIfam" id="TIGR00566">
    <property type="entry name" value="trpG_papA"/>
    <property type="match status" value="1"/>
</dbReference>
<dbReference type="Gene3D" id="3.40.50.880">
    <property type="match status" value="1"/>
</dbReference>
<dbReference type="PROSITE" id="PS51273">
    <property type="entry name" value="GATASE_TYPE_1"/>
    <property type="match status" value="1"/>
</dbReference>
<dbReference type="PANTHER" id="PTHR43418">
    <property type="entry name" value="MULTIFUNCTIONAL TRYPTOPHAN BIOSYNTHESIS PROTEIN-RELATED"/>
    <property type="match status" value="1"/>
</dbReference>
<evidence type="ECO:0000313" key="4">
    <source>
        <dbReference type="Proteomes" id="UP000316008"/>
    </source>
</evidence>
<proteinExistence type="predicted"/>
<dbReference type="AlphaFoldDB" id="A0A556MJK7"/>
<dbReference type="GO" id="GO:0046654">
    <property type="term" value="P:tetrahydrofolate biosynthetic process"/>
    <property type="evidence" value="ECO:0007669"/>
    <property type="project" value="TreeGrafter"/>
</dbReference>
<sequence length="192" mass="21525">MRFLLVDNFDSFTYNIVHYLEQCEVRVDVVTNLEVDCSLLGNYNAVVLSPGPGLPPQAGKLMEVVAETFRMNIPVLGVCLGMQALAIHAGDTVYNQEIVKHGLAEEIRLVKRDSLFYAAIPERFEVGLYHSWAVKLHEKSPFIPTAFSENNVLMSMEIPEKKIYAVQFHPESILTPAGLKMIKNFVEIVTGN</sequence>
<dbReference type="Pfam" id="PF00117">
    <property type="entry name" value="GATase"/>
    <property type="match status" value="1"/>
</dbReference>
<dbReference type="CDD" id="cd01743">
    <property type="entry name" value="GATase1_Anthranilate_Synthase"/>
    <property type="match status" value="1"/>
</dbReference>
<evidence type="ECO:0000256" key="1">
    <source>
        <dbReference type="ARBA" id="ARBA00022962"/>
    </source>
</evidence>
<reference evidence="3 4" key="1">
    <citation type="submission" date="2019-07" db="EMBL/GenBank/DDBJ databases">
        <authorList>
            <person name="Huq M.A."/>
        </authorList>
    </citation>
    <scope>NUCLEOTIDE SEQUENCE [LARGE SCALE GENOMIC DNA]</scope>
    <source>
        <strain evidence="3 4">MAH-3</strain>
    </source>
</reference>
<dbReference type="InterPro" id="IPR017926">
    <property type="entry name" value="GATASE"/>
</dbReference>
<keyword evidence="4" id="KW-1185">Reference proteome</keyword>
<dbReference type="EMBL" id="VLPL01000009">
    <property type="protein sequence ID" value="TSJ40059.1"/>
    <property type="molecule type" value="Genomic_DNA"/>
</dbReference>
<dbReference type="OrthoDB" id="9786812at2"/>
<dbReference type="SUPFAM" id="SSF52317">
    <property type="entry name" value="Class I glutamine amidotransferase-like"/>
    <property type="match status" value="1"/>
</dbReference>
<accession>A0A556MJK7</accession>
<evidence type="ECO:0000259" key="2">
    <source>
        <dbReference type="Pfam" id="PF00117"/>
    </source>
</evidence>
<gene>
    <name evidence="3" type="ORF">FO442_15785</name>
</gene>
<feature type="domain" description="Glutamine amidotransferase" evidence="2">
    <location>
        <begin position="4"/>
        <end position="186"/>
    </location>
</feature>
<dbReference type="GO" id="GO:0004049">
    <property type="term" value="F:anthranilate synthase activity"/>
    <property type="evidence" value="ECO:0007669"/>
    <property type="project" value="TreeGrafter"/>
</dbReference>
<dbReference type="PANTHER" id="PTHR43418:SF4">
    <property type="entry name" value="MULTIFUNCTIONAL TRYPTOPHAN BIOSYNTHESIS PROTEIN"/>
    <property type="match status" value="1"/>
</dbReference>
<dbReference type="PRINTS" id="PR00099">
    <property type="entry name" value="CPSGATASE"/>
</dbReference>
<dbReference type="InterPro" id="IPR050472">
    <property type="entry name" value="Anth_synth/Amidotransfase"/>
</dbReference>
<name>A0A556MJK7_9FLAO</name>
<dbReference type="GO" id="GO:0005829">
    <property type="term" value="C:cytosol"/>
    <property type="evidence" value="ECO:0007669"/>
    <property type="project" value="TreeGrafter"/>
</dbReference>